<dbReference type="PANTHER" id="PTHR34153:SF2">
    <property type="entry name" value="SI:CH211-262H13.3-RELATED"/>
    <property type="match status" value="1"/>
</dbReference>
<feature type="compositionally biased region" description="Basic residues" evidence="1">
    <location>
        <begin position="166"/>
        <end position="179"/>
    </location>
</feature>
<reference evidence="3 4" key="1">
    <citation type="submission" date="2024-09" db="EMBL/GenBank/DDBJ databases">
        <title>A chromosome-level genome assembly of Gray's grenadier anchovy, Coilia grayii.</title>
        <authorList>
            <person name="Fu Z."/>
        </authorList>
    </citation>
    <scope>NUCLEOTIDE SEQUENCE [LARGE SCALE GENOMIC DNA]</scope>
    <source>
        <strain evidence="3">G4</strain>
        <tissue evidence="3">Muscle</tissue>
    </source>
</reference>
<dbReference type="PANTHER" id="PTHR34153">
    <property type="entry name" value="SI:CH211-262H13.3-RELATED-RELATED"/>
    <property type="match status" value="1"/>
</dbReference>
<evidence type="ECO:0000313" key="4">
    <source>
        <dbReference type="Proteomes" id="UP001591681"/>
    </source>
</evidence>
<feature type="domain" description="DUF4806" evidence="2">
    <location>
        <begin position="344"/>
        <end position="418"/>
    </location>
</feature>
<proteinExistence type="predicted"/>
<organism evidence="3 4">
    <name type="scientific">Coilia grayii</name>
    <name type="common">Gray's grenadier anchovy</name>
    <dbReference type="NCBI Taxonomy" id="363190"/>
    <lineage>
        <taxon>Eukaryota</taxon>
        <taxon>Metazoa</taxon>
        <taxon>Chordata</taxon>
        <taxon>Craniata</taxon>
        <taxon>Vertebrata</taxon>
        <taxon>Euteleostomi</taxon>
        <taxon>Actinopterygii</taxon>
        <taxon>Neopterygii</taxon>
        <taxon>Teleostei</taxon>
        <taxon>Clupei</taxon>
        <taxon>Clupeiformes</taxon>
        <taxon>Clupeoidei</taxon>
        <taxon>Engraulidae</taxon>
        <taxon>Coilinae</taxon>
        <taxon>Coilia</taxon>
    </lineage>
</organism>
<evidence type="ECO:0000256" key="1">
    <source>
        <dbReference type="SAM" id="MobiDB-lite"/>
    </source>
</evidence>
<feature type="region of interest" description="Disordered" evidence="1">
    <location>
        <begin position="31"/>
        <end position="50"/>
    </location>
</feature>
<gene>
    <name evidence="3" type="ORF">ACEWY4_010164</name>
</gene>
<comment type="caution">
    <text evidence="3">The sequence shown here is derived from an EMBL/GenBank/DDBJ whole genome shotgun (WGS) entry which is preliminary data.</text>
</comment>
<evidence type="ECO:0000313" key="3">
    <source>
        <dbReference type="EMBL" id="KAL2095445.1"/>
    </source>
</evidence>
<dbReference type="InterPro" id="IPR032071">
    <property type="entry name" value="DUF4806"/>
</dbReference>
<name>A0ABD1K8G5_9TELE</name>
<evidence type="ECO:0000259" key="2">
    <source>
        <dbReference type="Pfam" id="PF16064"/>
    </source>
</evidence>
<dbReference type="Proteomes" id="UP001591681">
    <property type="component" value="Unassembled WGS sequence"/>
</dbReference>
<feature type="region of interest" description="Disordered" evidence="1">
    <location>
        <begin position="158"/>
        <end position="199"/>
    </location>
</feature>
<dbReference type="EMBL" id="JBHFQA010000008">
    <property type="protein sequence ID" value="KAL2095445.1"/>
    <property type="molecule type" value="Genomic_DNA"/>
</dbReference>
<protein>
    <recommendedName>
        <fullName evidence="2">DUF4806 domain-containing protein</fullName>
    </recommendedName>
</protein>
<sequence length="546" mass="60087">MPGREGKRAELTSSSFTSVVIRHSDYTTHSTLLPKGIRNPRSSGHRGDWHTGRSSRHCRFITRSLHTAANNKCSMFHVVEFVESKEVEVVHRNWLKGDQSFWPPFQSISKLRKAVKDGVHPGADWTPFKIRILYSHDVYETACEKVAIAQVTSDLNTDTEEDKRPGYLRRKNRGCKRRSSSSEEEEEEGQGRAAPVAHSTPKTYIQLEPAPCIPSLSALDKDLFLHPQSSPEGPWASPPHGCQTGIQGQRSYMPAGELVSSALDKDLLHPHMSTTSSAWAPTNGCQNGLVHKSIPAQEAVPSALAREILIELKSIKEQQLLILLQLQKQSTSPSSNQVVPDPLPFELPLAEVKHLERLEETLKNPEMKKNLTTLLGLVGGLSLKDTVARILKKTMNTSLARMINWSGANGKPAFKRTNLKCVVLDAVRCNALTQDATDKEIEVTIARWLQLASDRDGGRNTNEGEINLNNGNGGRSILGCHSGVPQSVRVGADGARSNRTERLSVGSKPSARSGIGPRFKPEERPTVFRSVGPLSARAVFATWDGL</sequence>
<dbReference type="Pfam" id="PF16064">
    <property type="entry name" value="DUF4806"/>
    <property type="match status" value="1"/>
</dbReference>
<keyword evidence="4" id="KW-1185">Reference proteome</keyword>
<dbReference type="AlphaFoldDB" id="A0ABD1K8G5"/>
<accession>A0ABD1K8G5</accession>
<feature type="region of interest" description="Disordered" evidence="1">
    <location>
        <begin position="489"/>
        <end position="522"/>
    </location>
</feature>